<dbReference type="InterPro" id="IPR016605">
    <property type="entry name" value="Transptr_NO3_Nar2"/>
</dbReference>
<dbReference type="STRING" id="4540.A0A3L6QC43"/>
<evidence type="ECO:0000256" key="1">
    <source>
        <dbReference type="SAM" id="Phobius"/>
    </source>
</evidence>
<name>A0A3L6QC43_PANMI</name>
<dbReference type="PANTHER" id="PTHR34806">
    <property type="entry name" value="HIGH-AFFINITY NITRATE TRANSPORTER 3.2"/>
    <property type="match status" value="1"/>
</dbReference>
<organism evidence="2 3">
    <name type="scientific">Panicum miliaceum</name>
    <name type="common">Proso millet</name>
    <name type="synonym">Broomcorn millet</name>
    <dbReference type="NCBI Taxonomy" id="4540"/>
    <lineage>
        <taxon>Eukaryota</taxon>
        <taxon>Viridiplantae</taxon>
        <taxon>Streptophyta</taxon>
        <taxon>Embryophyta</taxon>
        <taxon>Tracheophyta</taxon>
        <taxon>Spermatophyta</taxon>
        <taxon>Magnoliopsida</taxon>
        <taxon>Liliopsida</taxon>
        <taxon>Poales</taxon>
        <taxon>Poaceae</taxon>
        <taxon>PACMAD clade</taxon>
        <taxon>Panicoideae</taxon>
        <taxon>Panicodae</taxon>
        <taxon>Paniceae</taxon>
        <taxon>Panicinae</taxon>
        <taxon>Panicum</taxon>
        <taxon>Panicum sect. Panicum</taxon>
    </lineage>
</organism>
<keyword evidence="3" id="KW-1185">Reference proteome</keyword>
<feature type="transmembrane region" description="Helical" evidence="1">
    <location>
        <begin position="98"/>
        <end position="119"/>
    </location>
</feature>
<dbReference type="GO" id="GO:0010167">
    <property type="term" value="P:response to nitrate"/>
    <property type="evidence" value="ECO:0007669"/>
    <property type="project" value="InterPro"/>
</dbReference>
<gene>
    <name evidence="2" type="ORF">C2845_PM15G19780</name>
</gene>
<dbReference type="GO" id="GO:0015112">
    <property type="term" value="F:nitrate transmembrane transporter activity"/>
    <property type="evidence" value="ECO:0007669"/>
    <property type="project" value="TreeGrafter"/>
</dbReference>
<dbReference type="AlphaFoldDB" id="A0A3L6QC43"/>
<dbReference type="OrthoDB" id="2015470at2759"/>
<evidence type="ECO:0000313" key="2">
    <source>
        <dbReference type="EMBL" id="RLM74767.1"/>
    </source>
</evidence>
<evidence type="ECO:0000313" key="3">
    <source>
        <dbReference type="Proteomes" id="UP000275267"/>
    </source>
</evidence>
<accession>A0A3L6QC43</accession>
<protein>
    <submittedName>
        <fullName evidence="2">High-affinity nitrate transporter-activating protein 2.1-like</fullName>
    </submittedName>
</protein>
<comment type="caution">
    <text evidence="2">The sequence shown here is derived from an EMBL/GenBank/DDBJ whole genome shotgun (WGS) entry which is preliminary data.</text>
</comment>
<sequence length="126" mass="13968">MLRRRHSAGKRQKRVDKLTVTWSLNTEPAGAGADAAYKNVKVNLCYASVSHKDHGWRRADDLSKDKTCQFKVTQQAYVAGTRGSFESTVARDIPTGSYYVAAGVFSAFFVAALVFFVVVENCKKNK</sequence>
<keyword evidence="1" id="KW-0812">Transmembrane</keyword>
<proteinExistence type="predicted"/>
<keyword evidence="1" id="KW-1133">Transmembrane helix</keyword>
<dbReference type="EMBL" id="PQIB02000013">
    <property type="protein sequence ID" value="RLM74767.1"/>
    <property type="molecule type" value="Genomic_DNA"/>
</dbReference>
<dbReference type="PANTHER" id="PTHR34806:SF1">
    <property type="entry name" value="HIGH-AFFINITY NITRATE TRANSPORTER 3.1"/>
    <property type="match status" value="1"/>
</dbReference>
<reference evidence="3" key="1">
    <citation type="journal article" date="2019" name="Nat. Commun.">
        <title>The genome of broomcorn millet.</title>
        <authorList>
            <person name="Zou C."/>
            <person name="Miki D."/>
            <person name="Li D."/>
            <person name="Tang Q."/>
            <person name="Xiao L."/>
            <person name="Rajput S."/>
            <person name="Deng P."/>
            <person name="Jia W."/>
            <person name="Huang R."/>
            <person name="Zhang M."/>
            <person name="Sun Y."/>
            <person name="Hu J."/>
            <person name="Fu X."/>
            <person name="Schnable P.S."/>
            <person name="Li F."/>
            <person name="Zhang H."/>
            <person name="Feng B."/>
            <person name="Zhu X."/>
            <person name="Liu R."/>
            <person name="Schnable J.C."/>
            <person name="Zhu J.-K."/>
            <person name="Zhang H."/>
        </authorList>
    </citation>
    <scope>NUCLEOTIDE SEQUENCE [LARGE SCALE GENOMIC DNA]</scope>
</reference>
<dbReference type="GO" id="GO:0005886">
    <property type="term" value="C:plasma membrane"/>
    <property type="evidence" value="ECO:0007669"/>
    <property type="project" value="TreeGrafter"/>
</dbReference>
<keyword evidence="1" id="KW-0472">Membrane</keyword>
<dbReference type="Proteomes" id="UP000275267">
    <property type="component" value="Unassembled WGS sequence"/>
</dbReference>
<dbReference type="Pfam" id="PF16974">
    <property type="entry name" value="NAR2"/>
    <property type="match status" value="1"/>
</dbReference>